<name>A0ABW7V3E2_STROI</name>
<sequence>MTPLRDEYLAAAPDHASRSHDGTHQTRALPRPGRRTGLAPTTVTHRPHDRREDT</sequence>
<evidence type="ECO:0000256" key="1">
    <source>
        <dbReference type="SAM" id="MobiDB-lite"/>
    </source>
</evidence>
<comment type="caution">
    <text evidence="2">The sequence shown here is derived from an EMBL/GenBank/DDBJ whole genome shotgun (WGS) entry which is preliminary data.</text>
</comment>
<keyword evidence="3" id="KW-1185">Reference proteome</keyword>
<reference evidence="2 3" key="1">
    <citation type="submission" date="2024-10" db="EMBL/GenBank/DDBJ databases">
        <title>The Natural Products Discovery Center: Release of the First 8490 Sequenced Strains for Exploring Actinobacteria Biosynthetic Diversity.</title>
        <authorList>
            <person name="Kalkreuter E."/>
            <person name="Kautsar S.A."/>
            <person name="Yang D."/>
            <person name="Bader C.D."/>
            <person name="Teijaro C.N."/>
            <person name="Fluegel L."/>
            <person name="Davis C.M."/>
            <person name="Simpson J.R."/>
            <person name="Lauterbach L."/>
            <person name="Steele A.D."/>
            <person name="Gui C."/>
            <person name="Meng S."/>
            <person name="Li G."/>
            <person name="Viehrig K."/>
            <person name="Ye F."/>
            <person name="Su P."/>
            <person name="Kiefer A.F."/>
            <person name="Nichols A."/>
            <person name="Cepeda A.J."/>
            <person name="Yan W."/>
            <person name="Fan B."/>
            <person name="Jiang Y."/>
            <person name="Adhikari A."/>
            <person name="Zheng C.-J."/>
            <person name="Schuster L."/>
            <person name="Cowan T.M."/>
            <person name="Smanski M.J."/>
            <person name="Chevrette M.G."/>
            <person name="De Carvalho L.P.S."/>
            <person name="Shen B."/>
        </authorList>
    </citation>
    <scope>NUCLEOTIDE SEQUENCE [LARGE SCALE GENOMIC DNA]</scope>
    <source>
        <strain evidence="2 3">NPDC020295</strain>
    </source>
</reference>
<dbReference type="RefSeq" id="WP_159061660.1">
    <property type="nucleotide sequence ID" value="NZ_JBIRUT010000005.1"/>
</dbReference>
<evidence type="ECO:0000313" key="2">
    <source>
        <dbReference type="EMBL" id="MFI2155919.1"/>
    </source>
</evidence>
<dbReference type="EMBL" id="JBIRWM010000003">
    <property type="protein sequence ID" value="MFI2155919.1"/>
    <property type="molecule type" value="Genomic_DNA"/>
</dbReference>
<proteinExistence type="predicted"/>
<feature type="region of interest" description="Disordered" evidence="1">
    <location>
        <begin position="1"/>
        <end position="54"/>
    </location>
</feature>
<accession>A0ABW7V3E2</accession>
<dbReference type="Proteomes" id="UP001611397">
    <property type="component" value="Unassembled WGS sequence"/>
</dbReference>
<gene>
    <name evidence="2" type="ORF">ACH49L_09540</name>
</gene>
<evidence type="ECO:0000313" key="3">
    <source>
        <dbReference type="Proteomes" id="UP001611397"/>
    </source>
</evidence>
<feature type="compositionally biased region" description="Basic and acidic residues" evidence="1">
    <location>
        <begin position="15"/>
        <end position="24"/>
    </location>
</feature>
<protein>
    <submittedName>
        <fullName evidence="2">Uncharacterized protein</fullName>
    </submittedName>
</protein>
<organism evidence="2 3">
    <name type="scientific">Streptomyces olivaceoviridis</name>
    <name type="common">Streptomyces corchorusii</name>
    <dbReference type="NCBI Taxonomy" id="1921"/>
    <lineage>
        <taxon>Bacteria</taxon>
        <taxon>Bacillati</taxon>
        <taxon>Actinomycetota</taxon>
        <taxon>Actinomycetes</taxon>
        <taxon>Kitasatosporales</taxon>
        <taxon>Streptomycetaceae</taxon>
        <taxon>Streptomyces</taxon>
    </lineage>
</organism>